<gene>
    <name evidence="5" type="ORF">EDC14_100823</name>
</gene>
<accession>A0A4R1RW30</accession>
<dbReference type="GO" id="GO:0003700">
    <property type="term" value="F:DNA-binding transcription factor activity"/>
    <property type="evidence" value="ECO:0007669"/>
    <property type="project" value="InterPro"/>
</dbReference>
<dbReference type="InterPro" id="IPR000524">
    <property type="entry name" value="Tscrpt_reg_HTH_GntR"/>
</dbReference>
<dbReference type="SMART" id="SM00895">
    <property type="entry name" value="FCD"/>
    <property type="match status" value="1"/>
</dbReference>
<evidence type="ECO:0000259" key="4">
    <source>
        <dbReference type="PROSITE" id="PS50949"/>
    </source>
</evidence>
<organism evidence="5 6">
    <name type="scientific">Hydrogenispora ethanolica</name>
    <dbReference type="NCBI Taxonomy" id="1082276"/>
    <lineage>
        <taxon>Bacteria</taxon>
        <taxon>Bacillati</taxon>
        <taxon>Bacillota</taxon>
        <taxon>Hydrogenispora</taxon>
    </lineage>
</organism>
<keyword evidence="1" id="KW-0805">Transcription regulation</keyword>
<protein>
    <submittedName>
        <fullName evidence="5">DNA-binding FadR family transcriptional regulator</fullName>
    </submittedName>
</protein>
<name>A0A4R1RW30_HYDET</name>
<proteinExistence type="predicted"/>
<dbReference type="CDD" id="cd07377">
    <property type="entry name" value="WHTH_GntR"/>
    <property type="match status" value="1"/>
</dbReference>
<dbReference type="Proteomes" id="UP000295008">
    <property type="component" value="Unassembled WGS sequence"/>
</dbReference>
<dbReference type="PRINTS" id="PR00035">
    <property type="entry name" value="HTHGNTR"/>
</dbReference>
<dbReference type="OrthoDB" id="9799482at2"/>
<dbReference type="InterPro" id="IPR036390">
    <property type="entry name" value="WH_DNA-bd_sf"/>
</dbReference>
<dbReference type="InterPro" id="IPR008920">
    <property type="entry name" value="TF_FadR/GntR_C"/>
</dbReference>
<sequence>MELVSFGKTVLSQEISENLRELISDKKLKPGDKLPNEIELSRMMGVSRSTVREAIKALASNNILEVVRGKGTFVCQEPGFVTDSLGVKFLKGDNLLFSLFETRTLVEPGVAYLAAQRATKSDLRKIRECINVLSELIERNEPYIEEDMEFHQSIAKATKNPIIQRIVPIINQSIIHGYYQTMDIPGSSHNMVEAHHRIYTAIKNGDSNKAREEMLHHLELTLGEIQSNINKGGKKNENEKELP</sequence>
<dbReference type="SMART" id="SM00345">
    <property type="entry name" value="HTH_GNTR"/>
    <property type="match status" value="1"/>
</dbReference>
<dbReference type="AlphaFoldDB" id="A0A4R1RW30"/>
<dbReference type="EMBL" id="SLUN01000008">
    <property type="protein sequence ID" value="TCL70878.1"/>
    <property type="molecule type" value="Genomic_DNA"/>
</dbReference>
<evidence type="ECO:0000256" key="1">
    <source>
        <dbReference type="ARBA" id="ARBA00023015"/>
    </source>
</evidence>
<evidence type="ECO:0000256" key="3">
    <source>
        <dbReference type="ARBA" id="ARBA00023163"/>
    </source>
</evidence>
<dbReference type="RefSeq" id="WP_132013853.1">
    <property type="nucleotide sequence ID" value="NZ_SLUN01000008.1"/>
</dbReference>
<dbReference type="PROSITE" id="PS50949">
    <property type="entry name" value="HTH_GNTR"/>
    <property type="match status" value="1"/>
</dbReference>
<evidence type="ECO:0000313" key="5">
    <source>
        <dbReference type="EMBL" id="TCL70878.1"/>
    </source>
</evidence>
<dbReference type="PANTHER" id="PTHR43537:SF5">
    <property type="entry name" value="UXU OPERON TRANSCRIPTIONAL REGULATOR"/>
    <property type="match status" value="1"/>
</dbReference>
<evidence type="ECO:0000256" key="2">
    <source>
        <dbReference type="ARBA" id="ARBA00023125"/>
    </source>
</evidence>
<dbReference type="Pfam" id="PF00392">
    <property type="entry name" value="GntR"/>
    <property type="match status" value="1"/>
</dbReference>
<dbReference type="InterPro" id="IPR036388">
    <property type="entry name" value="WH-like_DNA-bd_sf"/>
</dbReference>
<dbReference type="PANTHER" id="PTHR43537">
    <property type="entry name" value="TRANSCRIPTIONAL REGULATOR, GNTR FAMILY"/>
    <property type="match status" value="1"/>
</dbReference>
<comment type="caution">
    <text evidence="5">The sequence shown here is derived from an EMBL/GenBank/DDBJ whole genome shotgun (WGS) entry which is preliminary data.</text>
</comment>
<dbReference type="SUPFAM" id="SSF48008">
    <property type="entry name" value="GntR ligand-binding domain-like"/>
    <property type="match status" value="1"/>
</dbReference>
<evidence type="ECO:0000313" key="6">
    <source>
        <dbReference type="Proteomes" id="UP000295008"/>
    </source>
</evidence>
<dbReference type="Gene3D" id="1.20.120.530">
    <property type="entry name" value="GntR ligand-binding domain-like"/>
    <property type="match status" value="1"/>
</dbReference>
<dbReference type="Pfam" id="PF07729">
    <property type="entry name" value="FCD"/>
    <property type="match status" value="1"/>
</dbReference>
<dbReference type="InterPro" id="IPR011711">
    <property type="entry name" value="GntR_C"/>
</dbReference>
<keyword evidence="2 5" id="KW-0238">DNA-binding</keyword>
<reference evidence="5 6" key="1">
    <citation type="submission" date="2019-03" db="EMBL/GenBank/DDBJ databases">
        <title>Genomic Encyclopedia of Type Strains, Phase IV (KMG-IV): sequencing the most valuable type-strain genomes for metagenomic binning, comparative biology and taxonomic classification.</title>
        <authorList>
            <person name="Goeker M."/>
        </authorList>
    </citation>
    <scope>NUCLEOTIDE SEQUENCE [LARGE SCALE GENOMIC DNA]</scope>
    <source>
        <strain evidence="5 6">LX-B</strain>
    </source>
</reference>
<dbReference type="SUPFAM" id="SSF46785">
    <property type="entry name" value="Winged helix' DNA-binding domain"/>
    <property type="match status" value="1"/>
</dbReference>
<keyword evidence="3" id="KW-0804">Transcription</keyword>
<keyword evidence="6" id="KW-1185">Reference proteome</keyword>
<dbReference type="Gene3D" id="1.10.10.10">
    <property type="entry name" value="Winged helix-like DNA-binding domain superfamily/Winged helix DNA-binding domain"/>
    <property type="match status" value="1"/>
</dbReference>
<dbReference type="GO" id="GO:0003677">
    <property type="term" value="F:DNA binding"/>
    <property type="evidence" value="ECO:0007669"/>
    <property type="project" value="UniProtKB-KW"/>
</dbReference>
<feature type="domain" description="HTH gntR-type" evidence="4">
    <location>
        <begin position="9"/>
        <end position="77"/>
    </location>
</feature>